<evidence type="ECO:0000313" key="5">
    <source>
        <dbReference type="Proteomes" id="UP000310689"/>
    </source>
</evidence>
<feature type="region of interest" description="Disordered" evidence="1">
    <location>
        <begin position="69"/>
        <end position="128"/>
    </location>
</feature>
<reference evidence="4 5" key="1">
    <citation type="submission" date="2019-03" db="EMBL/GenBank/DDBJ databases">
        <title>Sequencing 23 genomes of Wallemia ichthyophaga.</title>
        <authorList>
            <person name="Gostincar C."/>
        </authorList>
    </citation>
    <scope>NUCLEOTIDE SEQUENCE [LARGE SCALE GENOMIC DNA]</scope>
    <source>
        <strain evidence="3 5">EXF-6200</strain>
        <strain evidence="2 4">EXF-8621</strain>
    </source>
</reference>
<organism evidence="2 4">
    <name type="scientific">Wallemia ichthyophaga</name>
    <dbReference type="NCBI Taxonomy" id="245174"/>
    <lineage>
        <taxon>Eukaryota</taxon>
        <taxon>Fungi</taxon>
        <taxon>Dikarya</taxon>
        <taxon>Basidiomycota</taxon>
        <taxon>Wallemiomycotina</taxon>
        <taxon>Wallemiomycetes</taxon>
        <taxon>Wallemiales</taxon>
        <taxon>Wallemiaceae</taxon>
        <taxon>Wallemia</taxon>
    </lineage>
</organism>
<dbReference type="EMBL" id="SPOI01000180">
    <property type="protein sequence ID" value="TIB33614.1"/>
    <property type="molecule type" value="Genomic_DNA"/>
</dbReference>
<comment type="caution">
    <text evidence="2">The sequence shown here is derived from an EMBL/GenBank/DDBJ whole genome shotgun (WGS) entry which is preliminary data.</text>
</comment>
<gene>
    <name evidence="3" type="ORF">E3P86_02956</name>
    <name evidence="2" type="ORF">E3P90_03762</name>
</gene>
<accession>A0A4T0HZ58</accession>
<dbReference type="AlphaFoldDB" id="A0A4T0HZ58"/>
<evidence type="ECO:0008006" key="6">
    <source>
        <dbReference type="Google" id="ProtNLM"/>
    </source>
</evidence>
<dbReference type="InterPro" id="IPR038872">
    <property type="entry name" value="Put_GTT3"/>
</dbReference>
<dbReference type="PANTHER" id="PTHR41807">
    <property type="entry name" value="GLUTATHIONE TRANSFERASE 3"/>
    <property type="match status" value="1"/>
</dbReference>
<dbReference type="PANTHER" id="PTHR41807:SF1">
    <property type="entry name" value="GLUTATHIONE TRANSFERASE 3"/>
    <property type="match status" value="1"/>
</dbReference>
<protein>
    <recommendedName>
        <fullName evidence="6">SAP domain-containing protein</fullName>
    </recommendedName>
</protein>
<dbReference type="GO" id="GO:0016020">
    <property type="term" value="C:membrane"/>
    <property type="evidence" value="ECO:0007669"/>
    <property type="project" value="TreeGrafter"/>
</dbReference>
<dbReference type="EMBL" id="SPOF01000063">
    <property type="protein sequence ID" value="TIB08235.1"/>
    <property type="molecule type" value="Genomic_DNA"/>
</dbReference>
<dbReference type="Proteomes" id="UP000306954">
    <property type="component" value="Unassembled WGS sequence"/>
</dbReference>
<dbReference type="OMA" id="VRLACVW"/>
<proteinExistence type="predicted"/>
<dbReference type="OrthoDB" id="5569309at2759"/>
<dbReference type="Proteomes" id="UP000310689">
    <property type="component" value="Unassembled WGS sequence"/>
</dbReference>
<sequence length="335" mass="37365">MANNISLTGIKSKRKAELVDLGTKLGVETDQLNRDKLIENIRDHLRKNEHSLKDDPLFAPYFTDTRRKSRKSVAVNEEVDDDGSELSSSGSPDARVHVQPRATSVPVQARESSVDIPHASPSSTSFSSVKRASIAKADTIQEAAHDSIEAVKEHTIDAAHEIESEAQDMVNSFSQYAVKLRKCTINTINSVQRWTSDSQHLLLAGLLLELFVVLYSVTPIRIHRIDVPEPVQKYTTNYIRVKLPYAKSLLTPPFVNPVKKFLIYSLIVPFIPSVLINFDKSVFSPLTFTLVRLALIVSFNSQAAVESYMPLKVELTLLALLSSFSLVELLSKPRK</sequence>
<evidence type="ECO:0000313" key="4">
    <source>
        <dbReference type="Proteomes" id="UP000306954"/>
    </source>
</evidence>
<evidence type="ECO:0000313" key="2">
    <source>
        <dbReference type="EMBL" id="TIB08235.1"/>
    </source>
</evidence>
<evidence type="ECO:0000313" key="3">
    <source>
        <dbReference type="EMBL" id="TIB33614.1"/>
    </source>
</evidence>
<name>A0A4T0HZ58_WALIC</name>
<evidence type="ECO:0000256" key="1">
    <source>
        <dbReference type="SAM" id="MobiDB-lite"/>
    </source>
</evidence>